<gene>
    <name evidence="10" type="ORF">SAMN05216378_2397</name>
</gene>
<evidence type="ECO:0000313" key="10">
    <source>
        <dbReference type="EMBL" id="SFE12192.1"/>
    </source>
</evidence>
<keyword evidence="11" id="KW-1185">Reference proteome</keyword>
<dbReference type="AlphaFoldDB" id="A0A1I1XYD1"/>
<evidence type="ECO:0000256" key="2">
    <source>
        <dbReference type="ARBA" id="ARBA00011903"/>
    </source>
</evidence>
<proteinExistence type="inferred from homology"/>
<comment type="similarity">
    <text evidence="1">Belongs to the CpsD/CapB family.</text>
</comment>
<dbReference type="FunFam" id="3.40.50.300:FF:000527">
    <property type="entry name" value="Tyrosine-protein kinase etk"/>
    <property type="match status" value="1"/>
</dbReference>
<evidence type="ECO:0000256" key="8">
    <source>
        <dbReference type="ARBA" id="ARBA00051245"/>
    </source>
</evidence>
<evidence type="ECO:0000256" key="6">
    <source>
        <dbReference type="ARBA" id="ARBA00022840"/>
    </source>
</evidence>
<dbReference type="SUPFAM" id="SSF52540">
    <property type="entry name" value="P-loop containing nucleoside triphosphate hydrolases"/>
    <property type="match status" value="1"/>
</dbReference>
<dbReference type="Pfam" id="PF13614">
    <property type="entry name" value="AAA_31"/>
    <property type="match status" value="1"/>
</dbReference>
<dbReference type="PANTHER" id="PTHR32309:SF13">
    <property type="entry name" value="FERRIC ENTEROBACTIN TRANSPORT PROTEIN FEPE"/>
    <property type="match status" value="1"/>
</dbReference>
<dbReference type="Proteomes" id="UP000198855">
    <property type="component" value="Unassembled WGS sequence"/>
</dbReference>
<dbReference type="CDD" id="cd05387">
    <property type="entry name" value="BY-kinase"/>
    <property type="match status" value="1"/>
</dbReference>
<evidence type="ECO:0000256" key="7">
    <source>
        <dbReference type="ARBA" id="ARBA00023137"/>
    </source>
</evidence>
<evidence type="ECO:0000259" key="9">
    <source>
        <dbReference type="Pfam" id="PF13614"/>
    </source>
</evidence>
<dbReference type="STRING" id="1045775.SAMN05216378_2397"/>
<dbReference type="GO" id="GO:0005524">
    <property type="term" value="F:ATP binding"/>
    <property type="evidence" value="ECO:0007669"/>
    <property type="project" value="UniProtKB-KW"/>
</dbReference>
<dbReference type="EC" id="2.7.10.2" evidence="2"/>
<sequence>MQQSTIEKSKLITTINPDSPIAEAYRSLRTNILFSSIDEPVKTLMVTSCQSGDGKSTTIANLAVAFSQEGKRVLLIDADLRRPSLHTFFMQSNQTGLSNVLANQMEWQDAVHSTSIDNLFFIASGPTPPNPSEMLGSKKMNQFIEELTAHYDMILFDAPPSLVVTDGLVLASKCDGVVAVISVGMTKRQQAKKMYASLEHVKARLLGVVLNNKKKKSKEQPYYTYYGTNRRM</sequence>
<reference evidence="11" key="1">
    <citation type="submission" date="2016-10" db="EMBL/GenBank/DDBJ databases">
        <authorList>
            <person name="Varghese N."/>
            <person name="Submissions S."/>
        </authorList>
    </citation>
    <scope>NUCLEOTIDE SEQUENCE [LARGE SCALE GENOMIC DNA]</scope>
    <source>
        <strain evidence="11">CGMCC 1.10784</strain>
    </source>
</reference>
<keyword evidence="4" id="KW-0547">Nucleotide-binding</keyword>
<dbReference type="PANTHER" id="PTHR32309">
    <property type="entry name" value="TYROSINE-PROTEIN KINASE"/>
    <property type="match status" value="1"/>
</dbReference>
<dbReference type="InterPro" id="IPR027417">
    <property type="entry name" value="P-loop_NTPase"/>
</dbReference>
<dbReference type="EMBL" id="FOMT01000002">
    <property type="protein sequence ID" value="SFE12192.1"/>
    <property type="molecule type" value="Genomic_DNA"/>
</dbReference>
<protein>
    <recommendedName>
        <fullName evidence="2">non-specific protein-tyrosine kinase</fullName>
        <ecNumber evidence="2">2.7.10.2</ecNumber>
    </recommendedName>
</protein>
<dbReference type="NCBIfam" id="TIGR01007">
    <property type="entry name" value="eps_fam"/>
    <property type="match status" value="1"/>
</dbReference>
<name>A0A1I1XYD1_9BACL</name>
<keyword evidence="3" id="KW-0808">Transferase</keyword>
<dbReference type="InterPro" id="IPR025669">
    <property type="entry name" value="AAA_dom"/>
</dbReference>
<evidence type="ECO:0000313" key="11">
    <source>
        <dbReference type="Proteomes" id="UP000198855"/>
    </source>
</evidence>
<evidence type="ECO:0000256" key="5">
    <source>
        <dbReference type="ARBA" id="ARBA00022777"/>
    </source>
</evidence>
<evidence type="ECO:0000256" key="3">
    <source>
        <dbReference type="ARBA" id="ARBA00022679"/>
    </source>
</evidence>
<evidence type="ECO:0000256" key="4">
    <source>
        <dbReference type="ARBA" id="ARBA00022741"/>
    </source>
</evidence>
<dbReference type="Gene3D" id="3.40.50.300">
    <property type="entry name" value="P-loop containing nucleotide triphosphate hydrolases"/>
    <property type="match status" value="1"/>
</dbReference>
<keyword evidence="6" id="KW-0067">ATP-binding</keyword>
<dbReference type="GO" id="GO:0042802">
    <property type="term" value="F:identical protein binding"/>
    <property type="evidence" value="ECO:0007669"/>
    <property type="project" value="UniProtKB-ARBA"/>
</dbReference>
<dbReference type="OrthoDB" id="9794577at2"/>
<dbReference type="GO" id="GO:0005886">
    <property type="term" value="C:plasma membrane"/>
    <property type="evidence" value="ECO:0007669"/>
    <property type="project" value="TreeGrafter"/>
</dbReference>
<feature type="domain" description="AAA" evidence="9">
    <location>
        <begin position="42"/>
        <end position="204"/>
    </location>
</feature>
<dbReference type="GO" id="GO:0004715">
    <property type="term" value="F:non-membrane spanning protein tyrosine kinase activity"/>
    <property type="evidence" value="ECO:0007669"/>
    <property type="project" value="UniProtKB-EC"/>
</dbReference>
<keyword evidence="7" id="KW-0829">Tyrosine-protein kinase</keyword>
<dbReference type="InterPro" id="IPR005702">
    <property type="entry name" value="Wzc-like_C"/>
</dbReference>
<dbReference type="InterPro" id="IPR050445">
    <property type="entry name" value="Bact_polysacc_biosynth/exp"/>
</dbReference>
<comment type="catalytic activity">
    <reaction evidence="8">
        <text>L-tyrosyl-[protein] + ATP = O-phospho-L-tyrosyl-[protein] + ADP + H(+)</text>
        <dbReference type="Rhea" id="RHEA:10596"/>
        <dbReference type="Rhea" id="RHEA-COMP:10136"/>
        <dbReference type="Rhea" id="RHEA-COMP:20101"/>
        <dbReference type="ChEBI" id="CHEBI:15378"/>
        <dbReference type="ChEBI" id="CHEBI:30616"/>
        <dbReference type="ChEBI" id="CHEBI:46858"/>
        <dbReference type="ChEBI" id="CHEBI:61978"/>
        <dbReference type="ChEBI" id="CHEBI:456216"/>
        <dbReference type="EC" id="2.7.10.2"/>
    </reaction>
</comment>
<organism evidence="10 11">
    <name type="scientific">Paenibacillus catalpae</name>
    <dbReference type="NCBI Taxonomy" id="1045775"/>
    <lineage>
        <taxon>Bacteria</taxon>
        <taxon>Bacillati</taxon>
        <taxon>Bacillota</taxon>
        <taxon>Bacilli</taxon>
        <taxon>Bacillales</taxon>
        <taxon>Paenibacillaceae</taxon>
        <taxon>Paenibacillus</taxon>
    </lineage>
</organism>
<accession>A0A1I1XYD1</accession>
<keyword evidence="5" id="KW-0418">Kinase</keyword>
<dbReference type="RefSeq" id="WP_091184995.1">
    <property type="nucleotide sequence ID" value="NZ_FOMT01000002.1"/>
</dbReference>
<evidence type="ECO:0000256" key="1">
    <source>
        <dbReference type="ARBA" id="ARBA00007316"/>
    </source>
</evidence>